<sequence>MNRSRSLRKPAGDVGGANHHSHRQELAGTADPRTISPAGYPSSRRRDRAVCSARPPSRGTTAVVLVVLDGATRARIRCRARRRRGRHDDDNHRDDDDEDEDGAVPHQDEVRHRVHRQPGRVRATLSSHTRAKSSATALTGATTLRPPPNPLPPPPPPPSPPPPPPPTAHHVIRPPRGDAPHPHRLRQHHQLLLRRRPPTQRDSHHYYYQHRPWPNRPPLPPQTRLHHPPAALLPAKNPGPKPLTSTYLAPPSPSKLPSNLALSADTLRLQNELLRLHLLHRAAAPTLAAWHASARASLSARFAALAHASADVGAQEAARLELVNASALLRWAGADPHLSAPSLERILSACRALVNGMREELRVAADVESAVIAAEREWITSVIASVGDKRMGVAVQEQFGGPCEDEENAMPARHP</sequence>
<feature type="region of interest" description="Disordered" evidence="1">
    <location>
        <begin position="80"/>
        <end position="254"/>
    </location>
</feature>
<proteinExistence type="predicted"/>
<comment type="caution">
    <text evidence="2">The sequence shown here is derived from an EMBL/GenBank/DDBJ whole genome shotgun (WGS) entry which is preliminary data.</text>
</comment>
<keyword evidence="3" id="KW-1185">Reference proteome</keyword>
<reference evidence="2" key="1">
    <citation type="submission" date="2022-11" db="EMBL/GenBank/DDBJ databases">
        <authorList>
            <person name="Scott C."/>
            <person name="Bruce N."/>
        </authorList>
    </citation>
    <scope>NUCLEOTIDE SEQUENCE</scope>
</reference>
<feature type="compositionally biased region" description="Pro residues" evidence="1">
    <location>
        <begin position="145"/>
        <end position="167"/>
    </location>
</feature>
<evidence type="ECO:0000313" key="2">
    <source>
        <dbReference type="EMBL" id="CAI4211812.1"/>
    </source>
</evidence>
<name>A0A9P1M801_9PEZI</name>
<feature type="region of interest" description="Disordered" evidence="1">
    <location>
        <begin position="1"/>
        <end position="60"/>
    </location>
</feature>
<protein>
    <submittedName>
        <fullName evidence="2">Uncharacterized protein</fullName>
    </submittedName>
</protein>
<dbReference type="EMBL" id="CALLCH030000003">
    <property type="protein sequence ID" value="CAI4211812.1"/>
    <property type="molecule type" value="Genomic_DNA"/>
</dbReference>
<dbReference type="Proteomes" id="UP000838763">
    <property type="component" value="Unassembled WGS sequence"/>
</dbReference>
<evidence type="ECO:0000256" key="1">
    <source>
        <dbReference type="SAM" id="MobiDB-lite"/>
    </source>
</evidence>
<feature type="compositionally biased region" description="Basic residues" evidence="1">
    <location>
        <begin position="182"/>
        <end position="198"/>
    </location>
</feature>
<organism evidence="2 3">
    <name type="scientific">Parascedosporium putredinis</name>
    <dbReference type="NCBI Taxonomy" id="1442378"/>
    <lineage>
        <taxon>Eukaryota</taxon>
        <taxon>Fungi</taxon>
        <taxon>Dikarya</taxon>
        <taxon>Ascomycota</taxon>
        <taxon>Pezizomycotina</taxon>
        <taxon>Sordariomycetes</taxon>
        <taxon>Hypocreomycetidae</taxon>
        <taxon>Microascales</taxon>
        <taxon>Microascaceae</taxon>
        <taxon>Parascedosporium</taxon>
    </lineage>
</organism>
<dbReference type="AlphaFoldDB" id="A0A9P1M801"/>
<evidence type="ECO:0000313" key="3">
    <source>
        <dbReference type="Proteomes" id="UP000838763"/>
    </source>
</evidence>
<gene>
    <name evidence="2" type="ORF">PPNO1_LOCUS1586</name>
</gene>
<dbReference type="OrthoDB" id="5429993at2759"/>
<accession>A0A9P1M801</accession>
<feature type="compositionally biased region" description="Low complexity" evidence="1">
    <location>
        <begin position="132"/>
        <end position="144"/>
    </location>
</feature>